<dbReference type="EMBL" id="JBHULI010000010">
    <property type="protein sequence ID" value="MFD2531787.1"/>
    <property type="molecule type" value="Genomic_DNA"/>
</dbReference>
<dbReference type="RefSeq" id="WP_390299481.1">
    <property type="nucleotide sequence ID" value="NZ_JBHULI010000010.1"/>
</dbReference>
<keyword evidence="1" id="KW-0732">Signal</keyword>
<protein>
    <recommendedName>
        <fullName evidence="4">Lipoprotein</fullName>
    </recommendedName>
</protein>
<feature type="chain" id="PRO_5046637119" description="Lipoprotein" evidence="1">
    <location>
        <begin position="21"/>
        <end position="246"/>
    </location>
</feature>
<evidence type="ECO:0000313" key="3">
    <source>
        <dbReference type="Proteomes" id="UP001597460"/>
    </source>
</evidence>
<evidence type="ECO:0008006" key="4">
    <source>
        <dbReference type="Google" id="ProtNLM"/>
    </source>
</evidence>
<proteinExistence type="predicted"/>
<evidence type="ECO:0000313" key="2">
    <source>
        <dbReference type="EMBL" id="MFD2531787.1"/>
    </source>
</evidence>
<name>A0ABW5JIC4_9BACT</name>
<feature type="signal peptide" evidence="1">
    <location>
        <begin position="1"/>
        <end position="20"/>
    </location>
</feature>
<sequence>MKKLPILFFAFILLSNCNSAEKKAKEKNIIKANLTADSTLFTLKEDGYEAKLSTDSQNRRAKADGNTIFQRIGSFSYIISELYQKPTKVLKSPYSRTHYELDIKWSDEISFDIVRKKVLKKMQEEFEYSVEKGMFEQQTIILYKDDNARLQKAKHSTNSDALYKSSLEDGVWKIQATLEEFANELGDFSDQEIVIQEDTSNTIYNFTLSTNRGFSSILKQLQEVYGITSEENTVQVEHYVISFKNS</sequence>
<gene>
    <name evidence="2" type="ORF">ACFSVN_04955</name>
</gene>
<reference evidence="3" key="1">
    <citation type="journal article" date="2019" name="Int. J. Syst. Evol. Microbiol.">
        <title>The Global Catalogue of Microorganisms (GCM) 10K type strain sequencing project: providing services to taxonomists for standard genome sequencing and annotation.</title>
        <authorList>
            <consortium name="The Broad Institute Genomics Platform"/>
            <consortium name="The Broad Institute Genome Sequencing Center for Infectious Disease"/>
            <person name="Wu L."/>
            <person name="Ma J."/>
        </authorList>
    </citation>
    <scope>NUCLEOTIDE SEQUENCE [LARGE SCALE GENOMIC DNA]</scope>
    <source>
        <strain evidence="3">KCTC 52042</strain>
    </source>
</reference>
<keyword evidence="3" id="KW-1185">Reference proteome</keyword>
<dbReference type="Proteomes" id="UP001597460">
    <property type="component" value="Unassembled WGS sequence"/>
</dbReference>
<organism evidence="2 3">
    <name type="scientific">Gracilimonas halophila</name>
    <dbReference type="NCBI Taxonomy" id="1834464"/>
    <lineage>
        <taxon>Bacteria</taxon>
        <taxon>Pseudomonadati</taxon>
        <taxon>Balneolota</taxon>
        <taxon>Balneolia</taxon>
        <taxon>Balneolales</taxon>
        <taxon>Balneolaceae</taxon>
        <taxon>Gracilimonas</taxon>
    </lineage>
</organism>
<comment type="caution">
    <text evidence="2">The sequence shown here is derived from an EMBL/GenBank/DDBJ whole genome shotgun (WGS) entry which is preliminary data.</text>
</comment>
<accession>A0ABW5JIC4</accession>
<evidence type="ECO:0000256" key="1">
    <source>
        <dbReference type="SAM" id="SignalP"/>
    </source>
</evidence>